<dbReference type="RefSeq" id="WP_198075047.1">
    <property type="nucleotide sequence ID" value="NZ_JAEDAE010000002.1"/>
</dbReference>
<dbReference type="EMBL" id="JAEDAE010000002">
    <property type="protein sequence ID" value="MBH8557955.1"/>
    <property type="molecule type" value="Genomic_DNA"/>
</dbReference>
<dbReference type="Proteomes" id="UP000625631">
    <property type="component" value="Unassembled WGS sequence"/>
</dbReference>
<dbReference type="Gene3D" id="3.40.50.1820">
    <property type="entry name" value="alpha/beta hydrolase"/>
    <property type="match status" value="1"/>
</dbReference>
<evidence type="ECO:0000313" key="2">
    <source>
        <dbReference type="EMBL" id="MBH8557955.1"/>
    </source>
</evidence>
<dbReference type="InterPro" id="IPR022742">
    <property type="entry name" value="Hydrolase_4"/>
</dbReference>
<evidence type="ECO:0000259" key="1">
    <source>
        <dbReference type="Pfam" id="PF12146"/>
    </source>
</evidence>
<dbReference type="GO" id="GO:0016787">
    <property type="term" value="F:hydrolase activity"/>
    <property type="evidence" value="ECO:0007669"/>
    <property type="project" value="UniProtKB-KW"/>
</dbReference>
<dbReference type="InterPro" id="IPR029058">
    <property type="entry name" value="AB_hydrolase_fold"/>
</dbReference>
<proteinExistence type="predicted"/>
<keyword evidence="2" id="KW-0378">Hydrolase</keyword>
<dbReference type="SUPFAM" id="SSF53474">
    <property type="entry name" value="alpha/beta-Hydrolases"/>
    <property type="match status" value="1"/>
</dbReference>
<gene>
    <name evidence="2" type="ORF">I7X13_07855</name>
</gene>
<evidence type="ECO:0000313" key="3">
    <source>
        <dbReference type="Proteomes" id="UP000625631"/>
    </source>
</evidence>
<protein>
    <submittedName>
        <fullName evidence="2">Alpha/beta fold hydrolase</fullName>
    </submittedName>
</protein>
<organism evidence="2 3">
    <name type="scientific">Hymenobacter negativus</name>
    <dbReference type="NCBI Taxonomy" id="2795026"/>
    <lineage>
        <taxon>Bacteria</taxon>
        <taxon>Pseudomonadati</taxon>
        <taxon>Bacteroidota</taxon>
        <taxon>Cytophagia</taxon>
        <taxon>Cytophagales</taxon>
        <taxon>Hymenobacteraceae</taxon>
        <taxon>Hymenobacter</taxon>
    </lineage>
</organism>
<dbReference type="Pfam" id="PF12146">
    <property type="entry name" value="Hydrolase_4"/>
    <property type="match status" value="1"/>
</dbReference>
<feature type="domain" description="Serine aminopeptidase S33" evidence="1">
    <location>
        <begin position="202"/>
        <end position="456"/>
    </location>
</feature>
<dbReference type="InterPro" id="IPR053145">
    <property type="entry name" value="AB_hydrolase_Est10"/>
</dbReference>
<name>A0ABS0Q5Q2_9BACT</name>
<dbReference type="PANTHER" id="PTHR43265:SF1">
    <property type="entry name" value="ESTERASE ESTD"/>
    <property type="match status" value="1"/>
</dbReference>
<sequence>MIVGIGLWPAMALGQTNTPTRPDSAAQRPAAAGMPGPAGIWKGPLSIPGGALPVQISVIQPAANKLIATLDLPAKRLNKVPASLTLRGDTLIFYAATVDCRFVCRQAGEAGQELRGMWTQPGLRVPLVLHRADLGSVSTASVEKTVAVKATTYHTEVVSLTSQPDNVALAGTLSIPDGAGPFPAAVLLSDMGSQDRDSRQGSYRFFADIAAALARQGIAVLRLDDRGVGQSGGNGTQATTANLVHDAEAGLSYLRVRPSIDPARTGLIGHGEGGNVALLAAAQPVPPGFVVALAASGLVGLDLLASQAEPLSAADTARIGEARRQAWAEVMAKAAKLRTSGSNSAQVETYVAQQRLKIKSEERKQAEATLKFRRTMLEIVRQTASNDQAQAIVVNMLRQRYPNQDPALARARATDLLTPWYRYYLKFDPQASLADVQCPVLLLNGTDDAEVNAATNLTALEKGLKGNKRVSVRRLPGLNHWFQMPAAELIPTDDGTVDPVIAPVLLTTVRDWVLQQGSK</sequence>
<accession>A0ABS0Q5Q2</accession>
<comment type="caution">
    <text evidence="2">The sequence shown here is derived from an EMBL/GenBank/DDBJ whole genome shotgun (WGS) entry which is preliminary data.</text>
</comment>
<dbReference type="PANTHER" id="PTHR43265">
    <property type="entry name" value="ESTERASE ESTD"/>
    <property type="match status" value="1"/>
</dbReference>
<keyword evidence="3" id="KW-1185">Reference proteome</keyword>
<reference evidence="2 3" key="1">
    <citation type="submission" date="2020-12" db="EMBL/GenBank/DDBJ databases">
        <title>Hymenobacter sp.</title>
        <authorList>
            <person name="Kim M.K."/>
        </authorList>
    </citation>
    <scope>NUCLEOTIDE SEQUENCE [LARGE SCALE GENOMIC DNA]</scope>
    <source>
        <strain evidence="2 3">BT442</strain>
    </source>
</reference>